<comment type="caution">
    <text evidence="2">The sequence shown here is derived from an EMBL/GenBank/DDBJ whole genome shotgun (WGS) entry which is preliminary data.</text>
</comment>
<organism evidence="2 3">
    <name type="scientific">Erythrobacter insulae</name>
    <dbReference type="NCBI Taxonomy" id="2584124"/>
    <lineage>
        <taxon>Bacteria</taxon>
        <taxon>Pseudomonadati</taxon>
        <taxon>Pseudomonadota</taxon>
        <taxon>Alphaproteobacteria</taxon>
        <taxon>Sphingomonadales</taxon>
        <taxon>Erythrobacteraceae</taxon>
        <taxon>Erythrobacter/Porphyrobacter group</taxon>
        <taxon>Erythrobacter</taxon>
    </lineage>
</organism>
<protein>
    <submittedName>
        <fullName evidence="2">Uncharacterized protein</fullName>
    </submittedName>
</protein>
<gene>
    <name evidence="2" type="ORF">FGU71_10835</name>
</gene>
<evidence type="ECO:0000313" key="3">
    <source>
        <dbReference type="Proteomes" id="UP000316343"/>
    </source>
</evidence>
<dbReference type="RefSeq" id="WP_142788582.1">
    <property type="nucleotide sequence ID" value="NZ_VHJK01000001.1"/>
</dbReference>
<evidence type="ECO:0000313" key="2">
    <source>
        <dbReference type="EMBL" id="TRD12309.1"/>
    </source>
</evidence>
<dbReference type="EMBL" id="VHJK01000001">
    <property type="protein sequence ID" value="TRD12309.1"/>
    <property type="molecule type" value="Genomic_DNA"/>
</dbReference>
<accession>A0A547PDV6</accession>
<evidence type="ECO:0000256" key="1">
    <source>
        <dbReference type="SAM" id="MobiDB-lite"/>
    </source>
</evidence>
<feature type="region of interest" description="Disordered" evidence="1">
    <location>
        <begin position="1"/>
        <end position="21"/>
    </location>
</feature>
<keyword evidence="3" id="KW-1185">Reference proteome</keyword>
<dbReference type="Proteomes" id="UP000316343">
    <property type="component" value="Unassembled WGS sequence"/>
</dbReference>
<name>A0A547PDV6_9SPHN</name>
<proteinExistence type="predicted"/>
<dbReference type="AlphaFoldDB" id="A0A547PDV6"/>
<reference evidence="2 3" key="1">
    <citation type="submission" date="2019-06" db="EMBL/GenBank/DDBJ databases">
        <title>Erythrobacter insulae sp. nov., isolated from a tidal flat.</title>
        <authorList>
            <person name="Yoon J.-H."/>
        </authorList>
    </citation>
    <scope>NUCLEOTIDE SEQUENCE [LARGE SCALE GENOMIC DNA]</scope>
    <source>
        <strain evidence="2 3">JBTF-M21</strain>
    </source>
</reference>
<feature type="compositionally biased region" description="Polar residues" evidence="1">
    <location>
        <begin position="1"/>
        <end position="14"/>
    </location>
</feature>
<sequence length="224" mass="25736">MTENSLVMIGNSSEIRPHTNPKAEERFRDWSNITSLDPKGRKNVDLFWTQTETSSRYYEGIVIDARTDIHRTARTLTSAINMQDIFRPEKVDSEITALMRAISNRLSSLREYANVERADFSEASAHDCESFIVSRRLKRPGLFLLKNGNVRALWKLASKQIGLQFLGNEQAQFVILDGEGLRPNQVVGKHDLTTIEGLIEGGRFDETWRSRTHWHNQYRSIVVD</sequence>